<comment type="caution">
    <text evidence="1">The sequence shown here is derived from an EMBL/GenBank/DDBJ whole genome shotgun (WGS) entry which is preliminary data.</text>
</comment>
<evidence type="ECO:0000313" key="1">
    <source>
        <dbReference type="EMBL" id="KAF2633922.1"/>
    </source>
</evidence>
<sequence length="88" mass="9906">MLFQGELGELKRWLSDRRRVLSSRGAPARAYPHYGMTPPKRRLATTRSSAGKDPRPHTPQLPTFLNGFVFVCSTPARKDNLTARLEAV</sequence>
<keyword evidence="2" id="KW-1185">Reference proteome</keyword>
<dbReference type="Proteomes" id="UP000799754">
    <property type="component" value="Unassembled WGS sequence"/>
</dbReference>
<gene>
    <name evidence="1" type="ORF">BU25DRAFT_15259</name>
</gene>
<organism evidence="1 2">
    <name type="scientific">Macroventuria anomochaeta</name>
    <dbReference type="NCBI Taxonomy" id="301207"/>
    <lineage>
        <taxon>Eukaryota</taxon>
        <taxon>Fungi</taxon>
        <taxon>Dikarya</taxon>
        <taxon>Ascomycota</taxon>
        <taxon>Pezizomycotina</taxon>
        <taxon>Dothideomycetes</taxon>
        <taxon>Pleosporomycetidae</taxon>
        <taxon>Pleosporales</taxon>
        <taxon>Pleosporineae</taxon>
        <taxon>Didymellaceae</taxon>
        <taxon>Macroventuria</taxon>
    </lineage>
</organism>
<proteinExistence type="predicted"/>
<accession>A0ACB6SKF0</accession>
<dbReference type="EMBL" id="MU006701">
    <property type="protein sequence ID" value="KAF2633922.1"/>
    <property type="molecule type" value="Genomic_DNA"/>
</dbReference>
<evidence type="ECO:0000313" key="2">
    <source>
        <dbReference type="Proteomes" id="UP000799754"/>
    </source>
</evidence>
<name>A0ACB6SKF0_9PLEO</name>
<reference evidence="1" key="1">
    <citation type="journal article" date="2020" name="Stud. Mycol.">
        <title>101 Dothideomycetes genomes: a test case for predicting lifestyles and emergence of pathogens.</title>
        <authorList>
            <person name="Haridas S."/>
            <person name="Albert R."/>
            <person name="Binder M."/>
            <person name="Bloem J."/>
            <person name="Labutti K."/>
            <person name="Salamov A."/>
            <person name="Andreopoulos B."/>
            <person name="Baker S."/>
            <person name="Barry K."/>
            <person name="Bills G."/>
            <person name="Bluhm B."/>
            <person name="Cannon C."/>
            <person name="Castanera R."/>
            <person name="Culley D."/>
            <person name="Daum C."/>
            <person name="Ezra D."/>
            <person name="Gonzalez J."/>
            <person name="Henrissat B."/>
            <person name="Kuo A."/>
            <person name="Liang C."/>
            <person name="Lipzen A."/>
            <person name="Lutzoni F."/>
            <person name="Magnuson J."/>
            <person name="Mondo S."/>
            <person name="Nolan M."/>
            <person name="Ohm R."/>
            <person name="Pangilinan J."/>
            <person name="Park H.-J."/>
            <person name="Ramirez L."/>
            <person name="Alfaro M."/>
            <person name="Sun H."/>
            <person name="Tritt A."/>
            <person name="Yoshinaga Y."/>
            <person name="Zwiers L.-H."/>
            <person name="Turgeon B."/>
            <person name="Goodwin S."/>
            <person name="Spatafora J."/>
            <person name="Crous P."/>
            <person name="Grigoriev I."/>
        </authorList>
    </citation>
    <scope>NUCLEOTIDE SEQUENCE</scope>
    <source>
        <strain evidence="1">CBS 525.71</strain>
    </source>
</reference>
<protein>
    <submittedName>
        <fullName evidence="1">Uncharacterized protein</fullName>
    </submittedName>
</protein>